<keyword evidence="4" id="KW-0255">Endonuclease</keyword>
<evidence type="ECO:0000256" key="4">
    <source>
        <dbReference type="ARBA" id="ARBA00022759"/>
    </source>
</evidence>
<dbReference type="GO" id="GO:0004519">
    <property type="term" value="F:endonuclease activity"/>
    <property type="evidence" value="ECO:0007669"/>
    <property type="project" value="UniProtKB-KW"/>
</dbReference>
<dbReference type="AlphaFoldDB" id="A0A6J8E472"/>
<evidence type="ECO:0000313" key="9">
    <source>
        <dbReference type="Proteomes" id="UP000507470"/>
    </source>
</evidence>
<keyword evidence="6" id="KW-0695">RNA-directed DNA polymerase</keyword>
<dbReference type="Pfam" id="PF17917">
    <property type="entry name" value="RT_RNaseH"/>
    <property type="match status" value="1"/>
</dbReference>
<protein>
    <recommendedName>
        <fullName evidence="7">Reverse transcriptase RNase H-like domain-containing protein</fullName>
    </recommendedName>
</protein>
<dbReference type="PANTHER" id="PTHR34072">
    <property type="entry name" value="ENZYMATIC POLYPROTEIN-RELATED"/>
    <property type="match status" value="1"/>
</dbReference>
<evidence type="ECO:0000256" key="1">
    <source>
        <dbReference type="ARBA" id="ARBA00022679"/>
    </source>
</evidence>
<keyword evidence="5" id="KW-0378">Hydrolase</keyword>
<keyword evidence="9" id="KW-1185">Reference proteome</keyword>
<evidence type="ECO:0000256" key="6">
    <source>
        <dbReference type="ARBA" id="ARBA00022918"/>
    </source>
</evidence>
<name>A0A6J8E472_MYTCO</name>
<evidence type="ECO:0000256" key="5">
    <source>
        <dbReference type="ARBA" id="ARBA00022801"/>
    </source>
</evidence>
<feature type="domain" description="Reverse transcriptase RNase H-like" evidence="7">
    <location>
        <begin position="1"/>
        <end position="63"/>
    </location>
</feature>
<accession>A0A6J8E472</accession>
<reference evidence="8 9" key="1">
    <citation type="submission" date="2020-06" db="EMBL/GenBank/DDBJ databases">
        <authorList>
            <person name="Li R."/>
            <person name="Bekaert M."/>
        </authorList>
    </citation>
    <scope>NUCLEOTIDE SEQUENCE [LARGE SCALE GENOMIC DNA]</scope>
    <source>
        <strain evidence="9">wild</strain>
    </source>
</reference>
<dbReference type="GO" id="GO:0016787">
    <property type="term" value="F:hydrolase activity"/>
    <property type="evidence" value="ECO:0007669"/>
    <property type="project" value="UniProtKB-KW"/>
</dbReference>
<dbReference type="Proteomes" id="UP000507470">
    <property type="component" value="Unassembled WGS sequence"/>
</dbReference>
<keyword evidence="3" id="KW-0540">Nuclease</keyword>
<dbReference type="SUPFAM" id="SSF56672">
    <property type="entry name" value="DNA/RNA polymerases"/>
    <property type="match status" value="1"/>
</dbReference>
<dbReference type="GO" id="GO:0003964">
    <property type="term" value="F:RNA-directed DNA polymerase activity"/>
    <property type="evidence" value="ECO:0007669"/>
    <property type="project" value="UniProtKB-KW"/>
</dbReference>
<organism evidence="8 9">
    <name type="scientific">Mytilus coruscus</name>
    <name type="common">Sea mussel</name>
    <dbReference type="NCBI Taxonomy" id="42192"/>
    <lineage>
        <taxon>Eukaryota</taxon>
        <taxon>Metazoa</taxon>
        <taxon>Spiralia</taxon>
        <taxon>Lophotrochozoa</taxon>
        <taxon>Mollusca</taxon>
        <taxon>Bivalvia</taxon>
        <taxon>Autobranchia</taxon>
        <taxon>Pteriomorphia</taxon>
        <taxon>Mytilida</taxon>
        <taxon>Mytiloidea</taxon>
        <taxon>Mytilidae</taxon>
        <taxon>Mytilinae</taxon>
        <taxon>Mytilus</taxon>
    </lineage>
</organism>
<dbReference type="CDD" id="cd09274">
    <property type="entry name" value="RNase_HI_RT_Ty3"/>
    <property type="match status" value="1"/>
</dbReference>
<dbReference type="OrthoDB" id="425619at2759"/>
<keyword evidence="2" id="KW-0548">Nucleotidyltransferase</keyword>
<dbReference type="InterPro" id="IPR043502">
    <property type="entry name" value="DNA/RNA_pol_sf"/>
</dbReference>
<proteinExistence type="predicted"/>
<dbReference type="InterPro" id="IPR041373">
    <property type="entry name" value="RT_RNaseH"/>
</dbReference>
<dbReference type="PANTHER" id="PTHR34072:SF49">
    <property type="entry name" value="RIBONUCLEASE H"/>
    <property type="match status" value="1"/>
</dbReference>
<gene>
    <name evidence="8" type="ORF">MCOR_47893</name>
</gene>
<evidence type="ECO:0000259" key="7">
    <source>
        <dbReference type="Pfam" id="PF17917"/>
    </source>
</evidence>
<evidence type="ECO:0000313" key="8">
    <source>
        <dbReference type="EMBL" id="CAC5415187.1"/>
    </source>
</evidence>
<dbReference type="EMBL" id="CACVKT020008387">
    <property type="protein sequence ID" value="CAC5415187.1"/>
    <property type="molecule type" value="Genomic_DNA"/>
</dbReference>
<evidence type="ECO:0000256" key="3">
    <source>
        <dbReference type="ARBA" id="ARBA00022722"/>
    </source>
</evidence>
<keyword evidence="1" id="KW-0808">Transferase</keyword>
<sequence>MTKPEQSYCVTRKELLAVVYALCHFHSYLYGQPILIRTDNSAVSWMRNLKAPTGQVARWLQELGTDDLTVVHRPGLKHRNADALSRNPCASCSRQESVNNAHDSCNEDSEEKDYLLVRTVTRSKADTSLTRNQFVLLGWDVNTLRQQQLQDKIIGQLFIKFEDKETKPE</sequence>
<evidence type="ECO:0000256" key="2">
    <source>
        <dbReference type="ARBA" id="ARBA00022695"/>
    </source>
</evidence>